<evidence type="ECO:0000313" key="1">
    <source>
        <dbReference type="EMBL" id="GLA83753.1"/>
    </source>
</evidence>
<reference evidence="1" key="1">
    <citation type="submission" date="2022-07" db="EMBL/GenBank/DDBJ databases">
        <title>Taxonomy of Aspergillus series Nigri: significant species reduction supported by multi-species coalescent approaches.</title>
        <authorList>
            <person name="Bian C."/>
            <person name="Kusuya Y."/>
            <person name="Sklenar F."/>
            <person name="D'hooge E."/>
            <person name="Yaguchi T."/>
            <person name="Takahashi H."/>
            <person name="Hubka V."/>
        </authorList>
    </citation>
    <scope>NUCLEOTIDE SEQUENCE</scope>
    <source>
        <strain evidence="1">IFM 56815</strain>
    </source>
</reference>
<dbReference type="AlphaFoldDB" id="A0A8H3T694"/>
<proteinExistence type="predicted"/>
<dbReference type="Proteomes" id="UP001144157">
    <property type="component" value="Unassembled WGS sequence"/>
</dbReference>
<organism evidence="1 2">
    <name type="scientific">Aspergillus tubingensis</name>
    <dbReference type="NCBI Taxonomy" id="5068"/>
    <lineage>
        <taxon>Eukaryota</taxon>
        <taxon>Fungi</taxon>
        <taxon>Dikarya</taxon>
        <taxon>Ascomycota</taxon>
        <taxon>Pezizomycotina</taxon>
        <taxon>Eurotiomycetes</taxon>
        <taxon>Eurotiomycetidae</taxon>
        <taxon>Eurotiales</taxon>
        <taxon>Aspergillaceae</taxon>
        <taxon>Aspergillus</taxon>
        <taxon>Aspergillus subgen. Circumdati</taxon>
    </lineage>
</organism>
<name>A0A8H3T694_ASPTU</name>
<gene>
    <name evidence="1" type="ORF">AtubIFM56815_007959</name>
</gene>
<protein>
    <submittedName>
        <fullName evidence="1">Uncharacterized protein</fullName>
    </submittedName>
</protein>
<comment type="caution">
    <text evidence="1">The sequence shown here is derived from an EMBL/GenBank/DDBJ whole genome shotgun (WGS) entry which is preliminary data.</text>
</comment>
<sequence length="99" mass="10287">MGGTSFSKGVGVSAVRISTAETQRAYLGTEVDWTVCTAQLKGVEVALFLSLPGGTLLSCSPGRQTQLSTESEVAEFYGQADCGMREQPGTTDTPAGFSC</sequence>
<evidence type="ECO:0000313" key="2">
    <source>
        <dbReference type="Proteomes" id="UP001144157"/>
    </source>
</evidence>
<accession>A0A8H3T694</accession>
<dbReference type="EMBL" id="BRPE01000005">
    <property type="protein sequence ID" value="GLA83753.1"/>
    <property type="molecule type" value="Genomic_DNA"/>
</dbReference>